<dbReference type="EMBL" id="KQ947446">
    <property type="protein sequence ID" value="KUJ06520.1"/>
    <property type="molecule type" value="Genomic_DNA"/>
</dbReference>
<name>A0A132B2A7_MOLSC</name>
<evidence type="ECO:0008006" key="4">
    <source>
        <dbReference type="Google" id="ProtNLM"/>
    </source>
</evidence>
<protein>
    <recommendedName>
        <fullName evidence="4">Secreted protein</fullName>
    </recommendedName>
</protein>
<feature type="chain" id="PRO_5007287774" description="Secreted protein" evidence="1">
    <location>
        <begin position="27"/>
        <end position="70"/>
    </location>
</feature>
<keyword evidence="1" id="KW-0732">Signal</keyword>
<proteinExistence type="predicted"/>
<dbReference type="AlphaFoldDB" id="A0A132B2A7"/>
<reference evidence="2 3" key="1">
    <citation type="submission" date="2015-10" db="EMBL/GenBank/DDBJ databases">
        <title>Full genome of DAOMC 229536 Phialocephala scopiformis, a fungal endophyte of spruce producing the potent anti-insectan compound rugulosin.</title>
        <authorList>
            <consortium name="DOE Joint Genome Institute"/>
            <person name="Walker A.K."/>
            <person name="Frasz S.L."/>
            <person name="Seifert K.A."/>
            <person name="Miller J.D."/>
            <person name="Mondo S.J."/>
            <person name="Labutti K."/>
            <person name="Lipzen A."/>
            <person name="Dockter R."/>
            <person name="Kennedy M."/>
            <person name="Grigoriev I.V."/>
            <person name="Spatafora J.W."/>
        </authorList>
    </citation>
    <scope>NUCLEOTIDE SEQUENCE [LARGE SCALE GENOMIC DNA]</scope>
    <source>
        <strain evidence="2 3">CBS 120377</strain>
    </source>
</reference>
<organism evidence="2 3">
    <name type="scientific">Mollisia scopiformis</name>
    <name type="common">Conifer needle endophyte fungus</name>
    <name type="synonym">Phialocephala scopiformis</name>
    <dbReference type="NCBI Taxonomy" id="149040"/>
    <lineage>
        <taxon>Eukaryota</taxon>
        <taxon>Fungi</taxon>
        <taxon>Dikarya</taxon>
        <taxon>Ascomycota</taxon>
        <taxon>Pezizomycotina</taxon>
        <taxon>Leotiomycetes</taxon>
        <taxon>Helotiales</taxon>
        <taxon>Mollisiaceae</taxon>
        <taxon>Mollisia</taxon>
    </lineage>
</organism>
<keyword evidence="3" id="KW-1185">Reference proteome</keyword>
<dbReference type="InParanoid" id="A0A132B2A7"/>
<dbReference type="Proteomes" id="UP000070700">
    <property type="component" value="Unassembled WGS sequence"/>
</dbReference>
<dbReference type="GeneID" id="28831544"/>
<evidence type="ECO:0000313" key="3">
    <source>
        <dbReference type="Proteomes" id="UP000070700"/>
    </source>
</evidence>
<evidence type="ECO:0000256" key="1">
    <source>
        <dbReference type="SAM" id="SignalP"/>
    </source>
</evidence>
<evidence type="ECO:0000313" key="2">
    <source>
        <dbReference type="EMBL" id="KUJ06520.1"/>
    </source>
</evidence>
<feature type="signal peptide" evidence="1">
    <location>
        <begin position="1"/>
        <end position="26"/>
    </location>
</feature>
<accession>A0A132B2A7</accession>
<dbReference type="KEGG" id="psco:LY89DRAFT_769435"/>
<gene>
    <name evidence="2" type="ORF">LY89DRAFT_769435</name>
</gene>
<dbReference type="RefSeq" id="XP_018060875.1">
    <property type="nucleotide sequence ID" value="XM_018221818.1"/>
</dbReference>
<sequence>MLTLGMYRIALSAGICVLQLCGRTYGGLTSCLDLLGRGSGMVKTLVVRKCLRRSPWGSTGHRRSGQLWLY</sequence>